<dbReference type="Proteomes" id="UP000887116">
    <property type="component" value="Unassembled WGS sequence"/>
</dbReference>
<sequence length="106" mass="12485">MNRHLRIARAINRLYLFFVYFLPPPHRKEEAAENTMHRRMNDAMRRTQNSLPTSHTFLSDSFMHRRVTNCCGQPEGLRISLERNSVFSFFFDSFVGEVDCGLLESD</sequence>
<evidence type="ECO:0000313" key="2">
    <source>
        <dbReference type="Proteomes" id="UP000887116"/>
    </source>
</evidence>
<evidence type="ECO:0000313" key="1">
    <source>
        <dbReference type="EMBL" id="GFR31463.1"/>
    </source>
</evidence>
<name>A0A8X6JMJ4_TRICU</name>
<dbReference type="AlphaFoldDB" id="A0A8X6JMJ4"/>
<gene>
    <name evidence="1" type="ORF">TNCT_324101</name>
</gene>
<proteinExistence type="predicted"/>
<comment type="caution">
    <text evidence="1">The sequence shown here is derived from an EMBL/GenBank/DDBJ whole genome shotgun (WGS) entry which is preliminary data.</text>
</comment>
<keyword evidence="2" id="KW-1185">Reference proteome</keyword>
<organism evidence="1 2">
    <name type="scientific">Trichonephila clavata</name>
    <name type="common">Joro spider</name>
    <name type="synonym">Nephila clavata</name>
    <dbReference type="NCBI Taxonomy" id="2740835"/>
    <lineage>
        <taxon>Eukaryota</taxon>
        <taxon>Metazoa</taxon>
        <taxon>Ecdysozoa</taxon>
        <taxon>Arthropoda</taxon>
        <taxon>Chelicerata</taxon>
        <taxon>Arachnida</taxon>
        <taxon>Araneae</taxon>
        <taxon>Araneomorphae</taxon>
        <taxon>Entelegynae</taxon>
        <taxon>Araneoidea</taxon>
        <taxon>Nephilidae</taxon>
        <taxon>Trichonephila</taxon>
    </lineage>
</organism>
<protein>
    <submittedName>
        <fullName evidence="1">Uncharacterized protein</fullName>
    </submittedName>
</protein>
<reference evidence="1" key="1">
    <citation type="submission" date="2020-07" db="EMBL/GenBank/DDBJ databases">
        <title>Multicomponent nature underlies the extraordinary mechanical properties of spider dragline silk.</title>
        <authorList>
            <person name="Kono N."/>
            <person name="Nakamura H."/>
            <person name="Mori M."/>
            <person name="Yoshida Y."/>
            <person name="Ohtoshi R."/>
            <person name="Malay A.D."/>
            <person name="Moran D.A.P."/>
            <person name="Tomita M."/>
            <person name="Numata K."/>
            <person name="Arakawa K."/>
        </authorList>
    </citation>
    <scope>NUCLEOTIDE SEQUENCE</scope>
</reference>
<dbReference type="EMBL" id="BMAO01009536">
    <property type="protein sequence ID" value="GFR31463.1"/>
    <property type="molecule type" value="Genomic_DNA"/>
</dbReference>
<accession>A0A8X6JMJ4</accession>